<sequence length="593" mass="66149">MHLLLLYTTLLTLPYLGICRVHDSAGTFAWPAYPSLNYATAVPKPSTTTTFAAPYSHLSKLAGSQKTTTWASIASPTDHASKFGNAAWSSLWVSYNMSAPPFTTTAAPTPVHSSELIKPTPLPFTIGKGETEKYRFGNDFIWGFTGAANQVEGAVKSEGRGPSSADKQFGNGRPGVRLSGKPDITTLNYYLYKQDIARLAAAGVKSYGFSIAWSRILPFGYPGSPVNREGIEHYDDLINTILEYGMNPVVTLNHFDAPAYYASNSSIIGLAHPDFVEGFLNYAKIVLTHYADRVGTWVTFNEPNFDATTVKNWKSSYNVVMAHAKVVHFYREQIKGTGKWSLKLALANGFPLPLDPRNPKDIAASQRELEFRLDYMALPIYHGRQVPSSVLKALGKDAPRYTEEELRYVAGTSDYFAIDIYNSKYFTPVDGGTDSCVKNKADPLFPTCVNSTQIRSNWPMGGQSNGGQWYYSQHARTIFKYLSSTYPTKGGIMITEFGWSTWHESYMTEDQARADISASVFYLSILNELLKSVHEDGVKLMGILGWAYVDNWEWGQYDDRFGVQTFNNVTQKRSYKRTLFDVVDFISSHSRGH</sequence>
<dbReference type="InterPro" id="IPR017853">
    <property type="entry name" value="GH"/>
</dbReference>
<dbReference type="Proteomes" id="UP000738349">
    <property type="component" value="Unassembled WGS sequence"/>
</dbReference>
<evidence type="ECO:0000256" key="1">
    <source>
        <dbReference type="RuleBase" id="RU003690"/>
    </source>
</evidence>
<accession>A0A9P9D1Y8</accession>
<evidence type="ECO:0000313" key="5">
    <source>
        <dbReference type="Proteomes" id="UP000738349"/>
    </source>
</evidence>
<evidence type="ECO:0000313" key="4">
    <source>
        <dbReference type="EMBL" id="KAH7111201.1"/>
    </source>
</evidence>
<dbReference type="EMBL" id="JAGMUV010000042">
    <property type="protein sequence ID" value="KAH7111201.1"/>
    <property type="molecule type" value="Genomic_DNA"/>
</dbReference>
<feature type="signal peptide" evidence="3">
    <location>
        <begin position="1"/>
        <end position="19"/>
    </location>
</feature>
<dbReference type="PANTHER" id="PTHR10353:SF53">
    <property type="entry name" value="BETA-1,4-GLUCOSIDASE (EUROFUNG)"/>
    <property type="match status" value="1"/>
</dbReference>
<proteinExistence type="inferred from homology"/>
<dbReference type="AlphaFoldDB" id="A0A9P9D1Y8"/>
<reference evidence="4" key="1">
    <citation type="journal article" date="2021" name="Nat. Commun.">
        <title>Genetic determinants of endophytism in the Arabidopsis root mycobiome.</title>
        <authorList>
            <person name="Mesny F."/>
            <person name="Miyauchi S."/>
            <person name="Thiergart T."/>
            <person name="Pickel B."/>
            <person name="Atanasova L."/>
            <person name="Karlsson M."/>
            <person name="Huettel B."/>
            <person name="Barry K.W."/>
            <person name="Haridas S."/>
            <person name="Chen C."/>
            <person name="Bauer D."/>
            <person name="Andreopoulos W."/>
            <person name="Pangilinan J."/>
            <person name="LaButti K."/>
            <person name="Riley R."/>
            <person name="Lipzen A."/>
            <person name="Clum A."/>
            <person name="Drula E."/>
            <person name="Henrissat B."/>
            <person name="Kohler A."/>
            <person name="Grigoriev I.V."/>
            <person name="Martin F.M."/>
            <person name="Hacquard S."/>
        </authorList>
    </citation>
    <scope>NUCLEOTIDE SEQUENCE</scope>
    <source>
        <strain evidence="4">MPI-CAGE-AT-0147</strain>
    </source>
</reference>
<evidence type="ECO:0000256" key="2">
    <source>
        <dbReference type="SAM" id="MobiDB-lite"/>
    </source>
</evidence>
<evidence type="ECO:0000256" key="3">
    <source>
        <dbReference type="SAM" id="SignalP"/>
    </source>
</evidence>
<dbReference type="InterPro" id="IPR033132">
    <property type="entry name" value="GH_1_N_CS"/>
</dbReference>
<keyword evidence="3" id="KW-0732">Signal</keyword>
<dbReference type="InterPro" id="IPR001360">
    <property type="entry name" value="Glyco_hydro_1"/>
</dbReference>
<feature type="region of interest" description="Disordered" evidence="2">
    <location>
        <begin position="154"/>
        <end position="177"/>
    </location>
</feature>
<dbReference type="Pfam" id="PF00232">
    <property type="entry name" value="Glyco_hydro_1"/>
    <property type="match status" value="1"/>
</dbReference>
<comment type="similarity">
    <text evidence="1">Belongs to the glycosyl hydrolase 1 family.</text>
</comment>
<dbReference type="SUPFAM" id="SSF51445">
    <property type="entry name" value="(Trans)glycosidases"/>
    <property type="match status" value="1"/>
</dbReference>
<gene>
    <name evidence="4" type="ORF">EDB81DRAFT_768640</name>
</gene>
<dbReference type="OrthoDB" id="65569at2759"/>
<comment type="caution">
    <text evidence="4">The sequence shown here is derived from an EMBL/GenBank/DDBJ whole genome shotgun (WGS) entry which is preliminary data.</text>
</comment>
<feature type="chain" id="PRO_5040486213" evidence="3">
    <location>
        <begin position="20"/>
        <end position="593"/>
    </location>
</feature>
<name>A0A9P9D1Y8_9HYPO</name>
<dbReference type="PANTHER" id="PTHR10353">
    <property type="entry name" value="GLYCOSYL HYDROLASE"/>
    <property type="match status" value="1"/>
</dbReference>
<dbReference type="GO" id="GO:0008422">
    <property type="term" value="F:beta-glucosidase activity"/>
    <property type="evidence" value="ECO:0007669"/>
    <property type="project" value="TreeGrafter"/>
</dbReference>
<protein>
    <submittedName>
        <fullName evidence="4">Beta-glucosidase</fullName>
    </submittedName>
</protein>
<keyword evidence="5" id="KW-1185">Reference proteome</keyword>
<dbReference type="GO" id="GO:0005975">
    <property type="term" value="P:carbohydrate metabolic process"/>
    <property type="evidence" value="ECO:0007669"/>
    <property type="project" value="InterPro"/>
</dbReference>
<dbReference type="Gene3D" id="3.20.20.80">
    <property type="entry name" value="Glycosidases"/>
    <property type="match status" value="1"/>
</dbReference>
<dbReference type="PROSITE" id="PS00653">
    <property type="entry name" value="GLYCOSYL_HYDROL_F1_2"/>
    <property type="match status" value="1"/>
</dbReference>
<organism evidence="4 5">
    <name type="scientific">Dactylonectria macrodidyma</name>
    <dbReference type="NCBI Taxonomy" id="307937"/>
    <lineage>
        <taxon>Eukaryota</taxon>
        <taxon>Fungi</taxon>
        <taxon>Dikarya</taxon>
        <taxon>Ascomycota</taxon>
        <taxon>Pezizomycotina</taxon>
        <taxon>Sordariomycetes</taxon>
        <taxon>Hypocreomycetidae</taxon>
        <taxon>Hypocreales</taxon>
        <taxon>Nectriaceae</taxon>
        <taxon>Dactylonectria</taxon>
    </lineage>
</organism>